<feature type="region of interest" description="Disordered" evidence="1">
    <location>
        <begin position="1"/>
        <end position="29"/>
    </location>
</feature>
<gene>
    <name evidence="2" type="ORF">O181_120535</name>
</gene>
<sequence length="74" mass="8118">MEGEDNQLKTAEPKRTDGGGAEGEDSVSSVSLELIAEEYASRRFKTSESVHSKSKKIDLKEMGPYLIYAPPQSL</sequence>
<dbReference type="EMBL" id="AVOT02108458">
    <property type="protein sequence ID" value="MBW0580820.1"/>
    <property type="molecule type" value="Genomic_DNA"/>
</dbReference>
<keyword evidence="3" id="KW-1185">Reference proteome</keyword>
<evidence type="ECO:0000256" key="1">
    <source>
        <dbReference type="SAM" id="MobiDB-lite"/>
    </source>
</evidence>
<protein>
    <submittedName>
        <fullName evidence="2">Uncharacterized protein</fullName>
    </submittedName>
</protein>
<dbReference type="AlphaFoldDB" id="A0A9Q3Q1E5"/>
<evidence type="ECO:0000313" key="3">
    <source>
        <dbReference type="Proteomes" id="UP000765509"/>
    </source>
</evidence>
<evidence type="ECO:0000313" key="2">
    <source>
        <dbReference type="EMBL" id="MBW0580820.1"/>
    </source>
</evidence>
<accession>A0A9Q3Q1E5</accession>
<comment type="caution">
    <text evidence="2">The sequence shown here is derived from an EMBL/GenBank/DDBJ whole genome shotgun (WGS) entry which is preliminary data.</text>
</comment>
<proteinExistence type="predicted"/>
<reference evidence="2" key="1">
    <citation type="submission" date="2021-03" db="EMBL/GenBank/DDBJ databases">
        <title>Draft genome sequence of rust myrtle Austropuccinia psidii MF-1, a brazilian biotype.</title>
        <authorList>
            <person name="Quecine M.C."/>
            <person name="Pachon D.M.R."/>
            <person name="Bonatelli M.L."/>
            <person name="Correr F.H."/>
            <person name="Franceschini L.M."/>
            <person name="Leite T.F."/>
            <person name="Margarido G.R.A."/>
            <person name="Almeida C.A."/>
            <person name="Ferrarezi J.A."/>
            <person name="Labate C.A."/>
        </authorList>
    </citation>
    <scope>NUCLEOTIDE SEQUENCE</scope>
    <source>
        <strain evidence="2">MF-1</strain>
    </source>
</reference>
<name>A0A9Q3Q1E5_9BASI</name>
<organism evidence="2 3">
    <name type="scientific">Austropuccinia psidii MF-1</name>
    <dbReference type="NCBI Taxonomy" id="1389203"/>
    <lineage>
        <taxon>Eukaryota</taxon>
        <taxon>Fungi</taxon>
        <taxon>Dikarya</taxon>
        <taxon>Basidiomycota</taxon>
        <taxon>Pucciniomycotina</taxon>
        <taxon>Pucciniomycetes</taxon>
        <taxon>Pucciniales</taxon>
        <taxon>Sphaerophragmiaceae</taxon>
        <taxon>Austropuccinia</taxon>
    </lineage>
</organism>
<dbReference type="Proteomes" id="UP000765509">
    <property type="component" value="Unassembled WGS sequence"/>
</dbReference>